<dbReference type="HOGENOM" id="CLU_031884_0_0_1"/>
<dbReference type="AlphaFoldDB" id="H3BGH7"/>
<dbReference type="EMBL" id="AFYH01013725">
    <property type="status" value="NOT_ANNOTATED_CDS"/>
    <property type="molecule type" value="Genomic_DNA"/>
</dbReference>
<dbReference type="PANTHER" id="PTHR22012">
    <property type="entry name" value="FIBROUS SHEATH INTERACTING PROTEIN 1"/>
    <property type="match status" value="1"/>
</dbReference>
<dbReference type="EMBL" id="AFYH01013727">
    <property type="status" value="NOT_ANNOTATED_CDS"/>
    <property type="molecule type" value="Genomic_DNA"/>
</dbReference>
<feature type="compositionally biased region" description="Basic and acidic residues" evidence="5">
    <location>
        <begin position="149"/>
        <end position="161"/>
    </location>
</feature>
<dbReference type="Pfam" id="PF15554">
    <property type="entry name" value="FSIP1"/>
    <property type="match status" value="2"/>
</dbReference>
<evidence type="ECO:0000313" key="6">
    <source>
        <dbReference type="Ensembl" id="ENSLACP00000020998.1"/>
    </source>
</evidence>
<dbReference type="EMBL" id="AFYH01013730">
    <property type="status" value="NOT_ANNOTATED_CDS"/>
    <property type="molecule type" value="Genomic_DNA"/>
</dbReference>
<feature type="compositionally biased region" description="Low complexity" evidence="5">
    <location>
        <begin position="13"/>
        <end position="32"/>
    </location>
</feature>
<dbReference type="Ensembl" id="ENSLACT00000021138.1">
    <property type="protein sequence ID" value="ENSLACP00000020998.1"/>
    <property type="gene ID" value="ENSLACG00000018449.1"/>
</dbReference>
<dbReference type="InterPro" id="IPR026246">
    <property type="entry name" value="Fsip1"/>
</dbReference>
<dbReference type="EMBL" id="AFYH01013731">
    <property type="status" value="NOT_ANNOTATED_CDS"/>
    <property type="molecule type" value="Genomic_DNA"/>
</dbReference>
<evidence type="ECO:0000256" key="2">
    <source>
        <dbReference type="ARBA" id="ARBA00019480"/>
    </source>
</evidence>
<dbReference type="eggNOG" id="ENOG502RXFB">
    <property type="taxonomic scope" value="Eukaryota"/>
</dbReference>
<evidence type="ECO:0000256" key="3">
    <source>
        <dbReference type="ARBA" id="ARBA00023054"/>
    </source>
</evidence>
<dbReference type="GeneTree" id="ENSGT00390000013879"/>
<dbReference type="PRINTS" id="PR02075">
    <property type="entry name" value="FIBSHEATHIP1"/>
</dbReference>
<organism evidence="6 7">
    <name type="scientific">Latimeria chalumnae</name>
    <name type="common">Coelacanth</name>
    <dbReference type="NCBI Taxonomy" id="7897"/>
    <lineage>
        <taxon>Eukaryota</taxon>
        <taxon>Metazoa</taxon>
        <taxon>Chordata</taxon>
        <taxon>Craniata</taxon>
        <taxon>Vertebrata</taxon>
        <taxon>Euteleostomi</taxon>
        <taxon>Coelacanthiformes</taxon>
        <taxon>Coelacanthidae</taxon>
        <taxon>Latimeria</taxon>
    </lineage>
</organism>
<keyword evidence="7" id="KW-1185">Reference proteome</keyword>
<dbReference type="InParanoid" id="H3BGH7"/>
<dbReference type="EMBL" id="AFYH01013726">
    <property type="status" value="NOT_ANNOTATED_CDS"/>
    <property type="molecule type" value="Genomic_DNA"/>
</dbReference>
<feature type="region of interest" description="Disordered" evidence="5">
    <location>
        <begin position="1"/>
        <end position="32"/>
    </location>
</feature>
<name>H3BGH7_LATCH</name>
<keyword evidence="3 4" id="KW-0175">Coiled coil</keyword>
<dbReference type="EMBL" id="AFYH01013728">
    <property type="status" value="NOT_ANNOTATED_CDS"/>
    <property type="molecule type" value="Genomic_DNA"/>
</dbReference>
<feature type="region of interest" description="Disordered" evidence="5">
    <location>
        <begin position="135"/>
        <end position="161"/>
    </location>
</feature>
<dbReference type="Proteomes" id="UP000008672">
    <property type="component" value="Unassembled WGS sequence"/>
</dbReference>
<feature type="compositionally biased region" description="Polar residues" evidence="5">
    <location>
        <begin position="136"/>
        <end position="146"/>
    </location>
</feature>
<dbReference type="OMA" id="AGCEASK"/>
<reference evidence="7" key="1">
    <citation type="submission" date="2011-08" db="EMBL/GenBank/DDBJ databases">
        <title>The draft genome of Latimeria chalumnae.</title>
        <authorList>
            <person name="Di Palma F."/>
            <person name="Alfoldi J."/>
            <person name="Johnson J."/>
            <person name="Berlin A."/>
            <person name="Gnerre S."/>
            <person name="Jaffe D."/>
            <person name="MacCallum I."/>
            <person name="Young S."/>
            <person name="Walker B.J."/>
            <person name="Lander E."/>
            <person name="Lindblad-Toh K."/>
        </authorList>
    </citation>
    <scope>NUCLEOTIDE SEQUENCE [LARGE SCALE GENOMIC DNA]</scope>
    <source>
        <strain evidence="7">Wild caught</strain>
    </source>
</reference>
<comment type="similarity">
    <text evidence="1">Belongs to the FSIP1 family.</text>
</comment>
<evidence type="ECO:0000256" key="1">
    <source>
        <dbReference type="ARBA" id="ARBA00010495"/>
    </source>
</evidence>
<accession>H3BGH7</accession>
<feature type="region of interest" description="Disordered" evidence="5">
    <location>
        <begin position="267"/>
        <end position="291"/>
    </location>
</feature>
<proteinExistence type="inferred from homology"/>
<sequence length="344" mass="37714">MDIVKGSLDEISRPASSSRSRPGSRVSSVSLSDRSRASSAAAGILVALTPEPGCPQIGSGLPLVVERCYLHLESHMVGCDNVSYPHQQVFGSFKFYVTVGSNYQACHRADTISFAPGKQVLFLLPFLEVPAATNVDEGTQQENTPVVSGHEHSDEENKDPKLTEAIKKMKKLDKILAKKQQNEREVKKRGQELRKHLWQELQAAIPEGVSERHEEAENTRRFLSLTAPPLDTAAGACDANEEVAFTSVFNTQIPPVDLASCEESKNFSSSKVDGDRGDLPVNNQGGMKGNKKTQDFIKKNIELAKEAGSQVLLTDDEKKRLAELLTDIEDTCCKELVLNNLPGW</sequence>
<evidence type="ECO:0000313" key="7">
    <source>
        <dbReference type="Proteomes" id="UP000008672"/>
    </source>
</evidence>
<protein>
    <recommendedName>
        <fullName evidence="2">Fibrous sheath-interacting protein 1</fullName>
    </recommendedName>
</protein>
<evidence type="ECO:0000256" key="4">
    <source>
        <dbReference type="SAM" id="Coils"/>
    </source>
</evidence>
<dbReference type="EMBL" id="AFYH01013729">
    <property type="status" value="NOT_ANNOTATED_CDS"/>
    <property type="molecule type" value="Genomic_DNA"/>
</dbReference>
<feature type="coiled-coil region" evidence="4">
    <location>
        <begin position="162"/>
        <end position="189"/>
    </location>
</feature>
<evidence type="ECO:0000256" key="5">
    <source>
        <dbReference type="SAM" id="MobiDB-lite"/>
    </source>
</evidence>
<dbReference type="PANTHER" id="PTHR22012:SF2">
    <property type="entry name" value="FIBROUS SHEATH-INTERACTING PROTEIN 1"/>
    <property type="match status" value="1"/>
</dbReference>
<reference evidence="6" key="3">
    <citation type="submission" date="2025-09" db="UniProtKB">
        <authorList>
            <consortium name="Ensembl"/>
        </authorList>
    </citation>
    <scope>IDENTIFICATION</scope>
</reference>
<reference evidence="6" key="2">
    <citation type="submission" date="2025-08" db="UniProtKB">
        <authorList>
            <consortium name="Ensembl"/>
        </authorList>
    </citation>
    <scope>IDENTIFICATION</scope>
</reference>